<feature type="repeat" description="RCC1" evidence="2">
    <location>
        <begin position="305"/>
        <end position="358"/>
    </location>
</feature>
<dbReference type="Gene3D" id="2.130.10.30">
    <property type="entry name" value="Regulator of chromosome condensation 1/beta-lactamase-inhibitor protein II"/>
    <property type="match status" value="2"/>
</dbReference>
<dbReference type="InterPro" id="IPR000408">
    <property type="entry name" value="Reg_chr_condens"/>
</dbReference>
<keyword evidence="1" id="KW-0677">Repeat</keyword>
<evidence type="ECO:0000256" key="4">
    <source>
        <dbReference type="SAM" id="Phobius"/>
    </source>
</evidence>
<reference evidence="5" key="1">
    <citation type="submission" date="2023-08" db="EMBL/GenBank/DDBJ databases">
        <authorList>
            <person name="Chen Y."/>
            <person name="Shah S."/>
            <person name="Dougan E. K."/>
            <person name="Thang M."/>
            <person name="Chan C."/>
        </authorList>
    </citation>
    <scope>NUCLEOTIDE SEQUENCE</scope>
</reference>
<protein>
    <submittedName>
        <fullName evidence="5">Uncharacterized protein</fullName>
    </submittedName>
</protein>
<dbReference type="PROSITE" id="PS00626">
    <property type="entry name" value="RCC1_2"/>
    <property type="match status" value="1"/>
</dbReference>
<feature type="compositionally biased region" description="Acidic residues" evidence="3">
    <location>
        <begin position="686"/>
        <end position="702"/>
    </location>
</feature>
<dbReference type="PRINTS" id="PR00633">
    <property type="entry name" value="RCCNDNSATION"/>
</dbReference>
<feature type="repeat" description="RCC1" evidence="2">
    <location>
        <begin position="253"/>
        <end position="304"/>
    </location>
</feature>
<dbReference type="InterPro" id="IPR011333">
    <property type="entry name" value="SKP1/BTB/POZ_sf"/>
</dbReference>
<dbReference type="EMBL" id="CAUJNA010003748">
    <property type="protein sequence ID" value="CAJ1409046.1"/>
    <property type="molecule type" value="Genomic_DNA"/>
</dbReference>
<feature type="compositionally biased region" description="Basic and acidic residues" evidence="3">
    <location>
        <begin position="1089"/>
        <end position="1100"/>
    </location>
</feature>
<name>A0AA36JNX2_9DINO</name>
<feature type="compositionally biased region" description="Pro residues" evidence="3">
    <location>
        <begin position="634"/>
        <end position="648"/>
    </location>
</feature>
<proteinExistence type="predicted"/>
<dbReference type="Pfam" id="PF00415">
    <property type="entry name" value="RCC1"/>
    <property type="match status" value="3"/>
</dbReference>
<dbReference type="InterPro" id="IPR009091">
    <property type="entry name" value="RCC1/BLIP-II"/>
</dbReference>
<feature type="transmembrane region" description="Helical" evidence="4">
    <location>
        <begin position="1194"/>
        <end position="1212"/>
    </location>
</feature>
<comment type="caution">
    <text evidence="5">The sequence shown here is derived from an EMBL/GenBank/DDBJ whole genome shotgun (WGS) entry which is preliminary data.</text>
</comment>
<keyword evidence="4" id="KW-0812">Transmembrane</keyword>
<feature type="region of interest" description="Disordered" evidence="3">
    <location>
        <begin position="1088"/>
        <end position="1110"/>
    </location>
</feature>
<keyword evidence="6" id="KW-1185">Reference proteome</keyword>
<dbReference type="PROSITE" id="PS50012">
    <property type="entry name" value="RCC1_3"/>
    <property type="match status" value="5"/>
</dbReference>
<dbReference type="AlphaFoldDB" id="A0AA36JNX2"/>
<feature type="region of interest" description="Disordered" evidence="3">
    <location>
        <begin position="69"/>
        <end position="120"/>
    </location>
</feature>
<dbReference type="SUPFAM" id="SSF50985">
    <property type="entry name" value="RCC1/BLIP-II"/>
    <property type="match status" value="2"/>
</dbReference>
<organism evidence="5 6">
    <name type="scientific">Effrenium voratum</name>
    <dbReference type="NCBI Taxonomy" id="2562239"/>
    <lineage>
        <taxon>Eukaryota</taxon>
        <taxon>Sar</taxon>
        <taxon>Alveolata</taxon>
        <taxon>Dinophyceae</taxon>
        <taxon>Suessiales</taxon>
        <taxon>Symbiodiniaceae</taxon>
        <taxon>Effrenium</taxon>
    </lineage>
</organism>
<feature type="repeat" description="RCC1" evidence="2">
    <location>
        <begin position="1"/>
        <end position="53"/>
    </location>
</feature>
<feature type="repeat" description="RCC1" evidence="2">
    <location>
        <begin position="430"/>
        <end position="488"/>
    </location>
</feature>
<feature type="repeat" description="RCC1" evidence="2">
    <location>
        <begin position="359"/>
        <end position="429"/>
    </location>
</feature>
<dbReference type="PANTHER" id="PTHR22870:SF408">
    <property type="entry name" value="OS09G0560450 PROTEIN"/>
    <property type="match status" value="1"/>
</dbReference>
<gene>
    <name evidence="5" type="ORF">EVOR1521_LOCUS30236</name>
</gene>
<sequence>MEVYSWGSGNYGRLGIGSSADAAKPQLVSGVLNGYEVVGTACSWYHSAVVTSTGDVATFGSKITKCLGTAASGSDASSDASSGDVDSEDEAAMGLKASPSRSKDKARKQRKTPVYSKGTRSTSDFVPNLLRSFPSRVNVVQVSVGSDMLGAHTLAVSRNGRLYSWGYGPACGLGSTANVSTPTLVTKFLGTGAGESGSGRQKQDMEPLGWGKHSHLRYRQRTSNKNLGLQLLRPRIAKAACGGGFSIVLSSEGEVFTFGVSASGRLGFRTKFRAQLRPRRIETLAEGTTDIAAGAAFVLLCSAAGRLLSWGDNSKGQLGVGHLQESHEPLTLSRACPAAFVMQAVAAGDSHSLALDSAGKVYSWGGEGGPMTGQGQPVPNSTQVDAAFQFRLRQLSHWWVRPHPVRALAGIRIVHIDSGCLHSVALSQDGALYAWGAPLQAGTSSTRARLRSEVSWVPRLVAPSPKLPLVRLGTVAAGGWHSMATAAPSSPLERLMPPDWCQDEPPNVAQASQSLMDFCDGFLVSEVDSTSEEEARIPLCCTAVRARLAMPDGTDSPIWRAFSAQVVRLRPESVAVFGAEVRASEPSEDTSSGESGGLMEVAELHRSRRSSAQRKLPALRSSDADEAAGLALHPPVPKKVPSKVPPRKVPVADFSSDSDSGTERPGAEEVRPAPQAAVPKKVPDFSSDDSLSEEELMPDDVMEAARQSPPSRSSATPVRPRVPRRPSFSSQVPLSTLGGLELRNFSEAVLAALVRFLCTDMLSNLKVIDESHPVWQREQQLRMRLPGSNPEGSPDDAKRPTRARATGGMLLRREVTDLRQIGTSLGLERLARLCDQLLLRLDAPGAPALFVPSSSIASAMWTLLRQTLRSPDRDGPDTELLCDPPQPRVRWGPRWLPKDGRLQAHAFVLCAGCTAMQREQRPSDGPAELAGGGGWLGQVAADASSSTFPDSRPMLRLRHRDGGGGGAPRYELDLRQFPADMVFAWLRYLYSQDDLELTWPLQADHPQPEAEQWWMQLLQLGQLVGDWKLQVYAQDTLVGALSGQNWADMLMFAEKVQCTVLSEAAIMTGLRQLLPHLLALFRVPTGLEGPRDSDRGKEQPEQAAGGGVAQGSMEVEIERKFMELGTIKPASHAKALLLDLKKSSPSQFAELKGRLSEAITAAQKSGAQLQRCVQYFDSHEQRGFRREESKGRALRAELVVVLMLLGVFLLPATTRQTIYGALVTVTEPFMAWAAYMDLGSLLPFGSAAARMFALNIFVLVVLMGVVYSALQK</sequence>
<feature type="region of interest" description="Disordered" evidence="3">
    <location>
        <begin position="604"/>
        <end position="730"/>
    </location>
</feature>
<feature type="transmembrane region" description="Helical" evidence="4">
    <location>
        <begin position="1218"/>
        <end position="1235"/>
    </location>
</feature>
<dbReference type="InterPro" id="IPR051210">
    <property type="entry name" value="Ub_ligase/GEF_domain"/>
</dbReference>
<dbReference type="Gene3D" id="3.30.710.10">
    <property type="entry name" value="Potassium Channel Kv1.1, Chain A"/>
    <property type="match status" value="1"/>
</dbReference>
<evidence type="ECO:0000313" key="6">
    <source>
        <dbReference type="Proteomes" id="UP001178507"/>
    </source>
</evidence>
<evidence type="ECO:0000256" key="2">
    <source>
        <dbReference type="PROSITE-ProRule" id="PRU00235"/>
    </source>
</evidence>
<evidence type="ECO:0000256" key="3">
    <source>
        <dbReference type="SAM" id="MobiDB-lite"/>
    </source>
</evidence>
<dbReference type="Proteomes" id="UP001178507">
    <property type="component" value="Unassembled WGS sequence"/>
</dbReference>
<feature type="transmembrane region" description="Helical" evidence="4">
    <location>
        <begin position="1247"/>
        <end position="1270"/>
    </location>
</feature>
<evidence type="ECO:0000313" key="5">
    <source>
        <dbReference type="EMBL" id="CAJ1409046.1"/>
    </source>
</evidence>
<feature type="compositionally biased region" description="Basic and acidic residues" evidence="3">
    <location>
        <begin position="661"/>
        <end position="671"/>
    </location>
</feature>
<evidence type="ECO:0000256" key="1">
    <source>
        <dbReference type="ARBA" id="ARBA00022737"/>
    </source>
</evidence>
<keyword evidence="4" id="KW-1133">Transmembrane helix</keyword>
<dbReference type="PANTHER" id="PTHR22870">
    <property type="entry name" value="REGULATOR OF CHROMOSOME CONDENSATION"/>
    <property type="match status" value="1"/>
</dbReference>
<feature type="compositionally biased region" description="Low complexity" evidence="3">
    <location>
        <begin position="704"/>
        <end position="730"/>
    </location>
</feature>
<keyword evidence="4" id="KW-0472">Membrane</keyword>
<accession>A0AA36JNX2</accession>
<feature type="compositionally biased region" description="Low complexity" evidence="3">
    <location>
        <begin position="70"/>
        <end position="84"/>
    </location>
</feature>